<dbReference type="Proteomes" id="UP000701853">
    <property type="component" value="Chromosome 1"/>
</dbReference>
<feature type="compositionally biased region" description="Basic and acidic residues" evidence="1">
    <location>
        <begin position="208"/>
        <end position="217"/>
    </location>
</feature>
<dbReference type="PANTHER" id="PTHR42648">
    <property type="entry name" value="TRANSPOSASE, PUTATIVE-RELATED"/>
    <property type="match status" value="1"/>
</dbReference>
<dbReference type="PANTHER" id="PTHR42648:SF27">
    <property type="entry name" value="RNA-DIRECTED DNA POLYMERASE"/>
    <property type="match status" value="1"/>
</dbReference>
<dbReference type="Pfam" id="PF25597">
    <property type="entry name" value="SH3_retrovirus"/>
    <property type="match status" value="1"/>
</dbReference>
<gene>
    <name evidence="3" type="ORF">CXB51_001537</name>
</gene>
<name>A0A8J6DF31_9ROSI</name>
<reference evidence="3 4" key="1">
    <citation type="journal article" date="2021" name="bioRxiv">
        <title>The Gossypium anomalum genome as a resource for cotton improvement and evolutionary analysis of hybrid incompatibility.</title>
        <authorList>
            <person name="Grover C.E."/>
            <person name="Yuan D."/>
            <person name="Arick M.A."/>
            <person name="Miller E.R."/>
            <person name="Hu G."/>
            <person name="Peterson D.G."/>
            <person name="Wendel J.F."/>
            <person name="Udall J.A."/>
        </authorList>
    </citation>
    <scope>NUCLEOTIDE SEQUENCE [LARGE SCALE GENOMIC DNA]</scope>
    <source>
        <strain evidence="3">JFW-Udall</strain>
        <tissue evidence="3">Leaf</tissue>
    </source>
</reference>
<feature type="domain" description="Retroviral polymerase SH3-like" evidence="2">
    <location>
        <begin position="73"/>
        <end position="127"/>
    </location>
</feature>
<dbReference type="SUPFAM" id="SSF53098">
    <property type="entry name" value="Ribonuclease H-like"/>
    <property type="match status" value="1"/>
</dbReference>
<accession>A0A8J6DF31</accession>
<feature type="compositionally biased region" description="Polar residues" evidence="1">
    <location>
        <begin position="184"/>
        <end position="194"/>
    </location>
</feature>
<evidence type="ECO:0000256" key="1">
    <source>
        <dbReference type="SAM" id="MobiDB-lite"/>
    </source>
</evidence>
<organism evidence="3 4">
    <name type="scientific">Gossypium anomalum</name>
    <dbReference type="NCBI Taxonomy" id="47600"/>
    <lineage>
        <taxon>Eukaryota</taxon>
        <taxon>Viridiplantae</taxon>
        <taxon>Streptophyta</taxon>
        <taxon>Embryophyta</taxon>
        <taxon>Tracheophyta</taxon>
        <taxon>Spermatophyta</taxon>
        <taxon>Magnoliopsida</taxon>
        <taxon>eudicotyledons</taxon>
        <taxon>Gunneridae</taxon>
        <taxon>Pentapetalae</taxon>
        <taxon>rosids</taxon>
        <taxon>malvids</taxon>
        <taxon>Malvales</taxon>
        <taxon>Malvaceae</taxon>
        <taxon>Malvoideae</taxon>
        <taxon>Gossypium</taxon>
    </lineage>
</organism>
<protein>
    <recommendedName>
        <fullName evidence="2">Retroviral polymerase SH3-like domain-containing protein</fullName>
    </recommendedName>
</protein>
<dbReference type="InterPro" id="IPR057670">
    <property type="entry name" value="SH3_retrovirus"/>
</dbReference>
<keyword evidence="4" id="KW-1185">Reference proteome</keyword>
<dbReference type="AlphaFoldDB" id="A0A8J6DF31"/>
<dbReference type="InterPro" id="IPR039537">
    <property type="entry name" value="Retrotran_Ty1/copia-like"/>
</dbReference>
<evidence type="ECO:0000313" key="3">
    <source>
        <dbReference type="EMBL" id="KAG8503558.1"/>
    </source>
</evidence>
<dbReference type="GO" id="GO:0003676">
    <property type="term" value="F:nucleic acid binding"/>
    <property type="evidence" value="ECO:0007669"/>
    <property type="project" value="InterPro"/>
</dbReference>
<comment type="caution">
    <text evidence="3">The sequence shown here is derived from an EMBL/GenBank/DDBJ whole genome shotgun (WGS) entry which is preliminary data.</text>
</comment>
<proteinExistence type="predicted"/>
<dbReference type="Gene3D" id="3.30.420.10">
    <property type="entry name" value="Ribonuclease H-like superfamily/Ribonuclease H"/>
    <property type="match status" value="1"/>
</dbReference>
<dbReference type="EMBL" id="JAHUZN010000001">
    <property type="protein sequence ID" value="KAG8503558.1"/>
    <property type="molecule type" value="Genomic_DNA"/>
</dbReference>
<dbReference type="InterPro" id="IPR036397">
    <property type="entry name" value="RNaseH_sf"/>
</dbReference>
<dbReference type="InterPro" id="IPR012337">
    <property type="entry name" value="RNaseH-like_sf"/>
</dbReference>
<evidence type="ECO:0000259" key="2">
    <source>
        <dbReference type="Pfam" id="PF25597"/>
    </source>
</evidence>
<dbReference type="OrthoDB" id="1935865at2759"/>
<feature type="compositionally biased region" description="Basic and acidic residues" evidence="1">
    <location>
        <begin position="172"/>
        <end position="182"/>
    </location>
</feature>
<feature type="region of interest" description="Disordered" evidence="1">
    <location>
        <begin position="160"/>
        <end position="217"/>
    </location>
</feature>
<evidence type="ECO:0000313" key="4">
    <source>
        <dbReference type="Proteomes" id="UP000701853"/>
    </source>
</evidence>
<sequence>MSFSARGGYEYYVTFIDDYSIYEYVYLMNHKSETFDKFKEFREEVEKGLPVKELRSDRGGEYLFDEFLRIWGCMTYVLDKDARKLDSWIELCMFVGYPKGINGGLFYNSKEQTVIVSTHATFLEESYMNGFKPRSKEVLEKISRNIQNLTEKVVELTLNNRPTNGHQHREHHHSERVSRKPEFFQSSKNISNTESVEKEDDDTLTYDEVMRSADSKL</sequence>